<evidence type="ECO:0000259" key="1">
    <source>
        <dbReference type="PROSITE" id="PS51819"/>
    </source>
</evidence>
<name>A0A542ZCC0_9ACTN</name>
<keyword evidence="2" id="KW-0456">Lyase</keyword>
<dbReference type="RefSeq" id="WP_142093824.1">
    <property type="nucleotide sequence ID" value="NZ_BAAAMD010000004.1"/>
</dbReference>
<reference evidence="2 3" key="1">
    <citation type="submission" date="2019-06" db="EMBL/GenBank/DDBJ databases">
        <title>Sequencing the genomes of 1000 actinobacteria strains.</title>
        <authorList>
            <person name="Klenk H.-P."/>
        </authorList>
    </citation>
    <scope>NUCLEOTIDE SEQUENCE [LARGE SCALE GENOMIC DNA]</scope>
    <source>
        <strain evidence="2 3">DSM 8251</strain>
    </source>
</reference>
<dbReference type="InterPro" id="IPR029068">
    <property type="entry name" value="Glyas_Bleomycin-R_OHBP_Dase"/>
</dbReference>
<gene>
    <name evidence="2" type="ORF">FB460_1853</name>
</gene>
<dbReference type="PROSITE" id="PS51819">
    <property type="entry name" value="VOC"/>
    <property type="match status" value="1"/>
</dbReference>
<comment type="caution">
    <text evidence="2">The sequence shown here is derived from an EMBL/GenBank/DDBJ whole genome shotgun (WGS) entry which is preliminary data.</text>
</comment>
<feature type="domain" description="VOC" evidence="1">
    <location>
        <begin position="1"/>
        <end position="120"/>
    </location>
</feature>
<keyword evidence="2" id="KW-0223">Dioxygenase</keyword>
<proteinExistence type="predicted"/>
<dbReference type="Proteomes" id="UP000316196">
    <property type="component" value="Unassembled WGS sequence"/>
</dbReference>
<dbReference type="Gene3D" id="3.10.180.10">
    <property type="entry name" value="2,3-Dihydroxybiphenyl 1,2-Dioxygenase, domain 1"/>
    <property type="match status" value="1"/>
</dbReference>
<dbReference type="InterPro" id="IPR037523">
    <property type="entry name" value="VOC_core"/>
</dbReference>
<keyword evidence="3" id="KW-1185">Reference proteome</keyword>
<dbReference type="AlphaFoldDB" id="A0A542ZCC0"/>
<dbReference type="GO" id="GO:0016829">
    <property type="term" value="F:lyase activity"/>
    <property type="evidence" value="ECO:0007669"/>
    <property type="project" value="UniProtKB-KW"/>
</dbReference>
<accession>A0A542ZCC0</accession>
<protein>
    <submittedName>
        <fullName evidence="2">Catechol 2,3-dioxygenase-like lactoylglutathione lyase family enzyme</fullName>
    </submittedName>
</protein>
<organism evidence="2 3">
    <name type="scientific">Propioniferax innocua</name>
    <dbReference type="NCBI Taxonomy" id="1753"/>
    <lineage>
        <taxon>Bacteria</taxon>
        <taxon>Bacillati</taxon>
        <taxon>Actinomycetota</taxon>
        <taxon>Actinomycetes</taxon>
        <taxon>Propionibacteriales</taxon>
        <taxon>Propionibacteriaceae</taxon>
        <taxon>Propioniferax</taxon>
    </lineage>
</organism>
<dbReference type="SUPFAM" id="SSF54593">
    <property type="entry name" value="Glyoxalase/Bleomycin resistance protein/Dihydroxybiphenyl dioxygenase"/>
    <property type="match status" value="1"/>
</dbReference>
<dbReference type="InterPro" id="IPR004360">
    <property type="entry name" value="Glyas_Fos-R_dOase_dom"/>
</dbReference>
<dbReference type="OrthoDB" id="197463at2"/>
<dbReference type="PANTHER" id="PTHR36437:SF2">
    <property type="entry name" value="GLYOXALASE_BLEOMYCIN RESISTANCE PROTEIN_DIOXYGENASE"/>
    <property type="match status" value="1"/>
</dbReference>
<sequence>MITHIATAIIYVSDQDQALTFYRDILGFDIVQDVEMEHEGRWLEVAPAHGTTSLMLASASAFGKQPGEGAHLTFATDDVAATAEAIKVRGAEVSEVTVAPWGTYATVAAPDGHDLQFNERHIK</sequence>
<evidence type="ECO:0000313" key="2">
    <source>
        <dbReference type="EMBL" id="TQL58002.1"/>
    </source>
</evidence>
<evidence type="ECO:0000313" key="3">
    <source>
        <dbReference type="Proteomes" id="UP000316196"/>
    </source>
</evidence>
<keyword evidence="2" id="KW-0560">Oxidoreductase</keyword>
<dbReference type="EMBL" id="VFOR01000002">
    <property type="protein sequence ID" value="TQL58002.1"/>
    <property type="molecule type" value="Genomic_DNA"/>
</dbReference>
<dbReference type="Pfam" id="PF00903">
    <property type="entry name" value="Glyoxalase"/>
    <property type="match status" value="1"/>
</dbReference>
<dbReference type="PANTHER" id="PTHR36437">
    <property type="entry name" value="GLYOXALASE/BLEOMYCIN RESISTANCE PROTEIN/DIOXYGENASE"/>
    <property type="match status" value="1"/>
</dbReference>
<dbReference type="GO" id="GO:0051213">
    <property type="term" value="F:dioxygenase activity"/>
    <property type="evidence" value="ECO:0007669"/>
    <property type="project" value="UniProtKB-KW"/>
</dbReference>